<organism evidence="2 3">
    <name type="scientific">Mycena pura</name>
    <dbReference type="NCBI Taxonomy" id="153505"/>
    <lineage>
        <taxon>Eukaryota</taxon>
        <taxon>Fungi</taxon>
        <taxon>Dikarya</taxon>
        <taxon>Basidiomycota</taxon>
        <taxon>Agaricomycotina</taxon>
        <taxon>Agaricomycetes</taxon>
        <taxon>Agaricomycetidae</taxon>
        <taxon>Agaricales</taxon>
        <taxon>Marasmiineae</taxon>
        <taxon>Mycenaceae</taxon>
        <taxon>Mycena</taxon>
    </lineage>
</organism>
<feature type="compositionally biased region" description="Acidic residues" evidence="1">
    <location>
        <begin position="376"/>
        <end position="390"/>
    </location>
</feature>
<feature type="region of interest" description="Disordered" evidence="1">
    <location>
        <begin position="248"/>
        <end position="283"/>
    </location>
</feature>
<feature type="region of interest" description="Disordered" evidence="1">
    <location>
        <begin position="1"/>
        <end position="92"/>
    </location>
</feature>
<proteinExistence type="predicted"/>
<feature type="region of interest" description="Disordered" evidence="1">
    <location>
        <begin position="480"/>
        <end position="522"/>
    </location>
</feature>
<feature type="compositionally biased region" description="Basic and acidic residues" evidence="1">
    <location>
        <begin position="362"/>
        <end position="375"/>
    </location>
</feature>
<feature type="compositionally biased region" description="Low complexity" evidence="1">
    <location>
        <begin position="201"/>
        <end position="212"/>
    </location>
</feature>
<accession>A0AAD6YPI5</accession>
<feature type="compositionally biased region" description="Acidic residues" evidence="1">
    <location>
        <begin position="336"/>
        <end position="345"/>
    </location>
</feature>
<comment type="caution">
    <text evidence="2">The sequence shown here is derived from an EMBL/GenBank/DDBJ whole genome shotgun (WGS) entry which is preliminary data.</text>
</comment>
<keyword evidence="3" id="KW-1185">Reference proteome</keyword>
<feature type="compositionally biased region" description="Polar residues" evidence="1">
    <location>
        <begin position="1"/>
        <end position="13"/>
    </location>
</feature>
<sequence>MVGISYPTNSTDALNALNGYASTSHSNGYPEQYPSNPAGYPPGVQQPAQSMHPLPPPQNWMQQNHYSRHPQAQHPHSQYPPPWNNQMPPASQGFSSGMTGLPSFFPQQLFHDALALSSPVEPADEPTLVKALADSRSRGESYKDALNRLHGTSGHSASLWKDYYLDHKDRLDSAVQSYSASSGPVRRTIKKPSVATFKTESSPISSSAALSLPVPPSRKTSQPAPIIGGSRRHTINSLTAHTLVYNKRLPPPNTEIKIPEPPSRSPSPPTNVVPHNRGGHKFTPEDRSYFIKFIQWRLKGNPTLAPHHSAQSWASYWSNNHDLPDKILASARGEAVSEDEGSEEEPQPRERFKPIVRRRPKYKESSSESEVTKASEDEDDEEDESDEDLEIPPADESKMGETGGPFTPSDLGVVARHAASFPDWDDLPSKDRWGNFSQRYPQRTIKSWNEYYRRNSKTIDTLAKKIRKLDAAEREIRIGVPSSSLPKPSWTVERIGPPRAKRKSHVEDLDHGEMKRQKAAET</sequence>
<feature type="region of interest" description="Disordered" evidence="1">
    <location>
        <begin position="331"/>
        <end position="411"/>
    </location>
</feature>
<gene>
    <name evidence="2" type="ORF">GGX14DRAFT_640225</name>
</gene>
<feature type="compositionally biased region" description="Polar residues" evidence="1">
    <location>
        <begin position="20"/>
        <end position="35"/>
    </location>
</feature>
<evidence type="ECO:0000313" key="2">
    <source>
        <dbReference type="EMBL" id="KAJ7225670.1"/>
    </source>
</evidence>
<feature type="compositionally biased region" description="Basic and acidic residues" evidence="1">
    <location>
        <begin position="505"/>
        <end position="522"/>
    </location>
</feature>
<dbReference type="EMBL" id="JARJCW010000004">
    <property type="protein sequence ID" value="KAJ7225670.1"/>
    <property type="molecule type" value="Genomic_DNA"/>
</dbReference>
<name>A0AAD6YPI5_9AGAR</name>
<dbReference type="AlphaFoldDB" id="A0AAD6YPI5"/>
<protein>
    <submittedName>
        <fullName evidence="2">Uncharacterized protein</fullName>
    </submittedName>
</protein>
<evidence type="ECO:0000256" key="1">
    <source>
        <dbReference type="SAM" id="MobiDB-lite"/>
    </source>
</evidence>
<evidence type="ECO:0000313" key="3">
    <source>
        <dbReference type="Proteomes" id="UP001219525"/>
    </source>
</evidence>
<reference evidence="2" key="1">
    <citation type="submission" date="2023-03" db="EMBL/GenBank/DDBJ databases">
        <title>Massive genome expansion in bonnet fungi (Mycena s.s.) driven by repeated elements and novel gene families across ecological guilds.</title>
        <authorList>
            <consortium name="Lawrence Berkeley National Laboratory"/>
            <person name="Harder C.B."/>
            <person name="Miyauchi S."/>
            <person name="Viragh M."/>
            <person name="Kuo A."/>
            <person name="Thoen E."/>
            <person name="Andreopoulos B."/>
            <person name="Lu D."/>
            <person name="Skrede I."/>
            <person name="Drula E."/>
            <person name="Henrissat B."/>
            <person name="Morin E."/>
            <person name="Kohler A."/>
            <person name="Barry K."/>
            <person name="LaButti K."/>
            <person name="Morin E."/>
            <person name="Salamov A."/>
            <person name="Lipzen A."/>
            <person name="Mereny Z."/>
            <person name="Hegedus B."/>
            <person name="Baldrian P."/>
            <person name="Stursova M."/>
            <person name="Weitz H."/>
            <person name="Taylor A."/>
            <person name="Grigoriev I.V."/>
            <person name="Nagy L.G."/>
            <person name="Martin F."/>
            <person name="Kauserud H."/>
        </authorList>
    </citation>
    <scope>NUCLEOTIDE SEQUENCE</scope>
    <source>
        <strain evidence="2">9144</strain>
    </source>
</reference>
<dbReference type="Proteomes" id="UP001219525">
    <property type="component" value="Unassembled WGS sequence"/>
</dbReference>
<feature type="region of interest" description="Disordered" evidence="1">
    <location>
        <begin position="177"/>
        <end position="230"/>
    </location>
</feature>
<feature type="compositionally biased region" description="Pro residues" evidence="1">
    <location>
        <begin position="249"/>
        <end position="271"/>
    </location>
</feature>